<dbReference type="EMBL" id="CP014226">
    <property type="protein sequence ID" value="AMD00346.1"/>
    <property type="molecule type" value="Genomic_DNA"/>
</dbReference>
<reference evidence="2 3" key="2">
    <citation type="submission" date="2016-02" db="EMBL/GenBank/DDBJ databases">
        <authorList>
            <person name="Wen L."/>
            <person name="He K."/>
            <person name="Yang H."/>
        </authorList>
    </citation>
    <scope>NUCLEOTIDE SEQUENCE [LARGE SCALE GENOMIC DNA]</scope>
    <source>
        <strain evidence="2 3">AGD 8-3</strain>
    </source>
</reference>
<dbReference type="Pfam" id="PF03461">
    <property type="entry name" value="TRCF"/>
    <property type="match status" value="1"/>
</dbReference>
<dbReference type="GO" id="GO:0006281">
    <property type="term" value="P:DNA repair"/>
    <property type="evidence" value="ECO:0007669"/>
    <property type="project" value="InterPro"/>
</dbReference>
<evidence type="ECO:0000259" key="1">
    <source>
        <dbReference type="SMART" id="SM00982"/>
    </source>
</evidence>
<feature type="domain" description="Transcription-repair-coupling factor C-terminal" evidence="1">
    <location>
        <begin position="39"/>
        <end position="139"/>
    </location>
</feature>
<organism evidence="2 3">
    <name type="scientific">Halomonas chromatireducens</name>
    <dbReference type="NCBI Taxonomy" id="507626"/>
    <lineage>
        <taxon>Bacteria</taxon>
        <taxon>Pseudomonadati</taxon>
        <taxon>Pseudomonadota</taxon>
        <taxon>Gammaproteobacteria</taxon>
        <taxon>Oceanospirillales</taxon>
        <taxon>Halomonadaceae</taxon>
        <taxon>Halomonas</taxon>
    </lineage>
</organism>
<dbReference type="Gene3D" id="3.90.1150.50">
    <property type="entry name" value="Transcription-repair-coupling factor, D7 domain"/>
    <property type="match status" value="1"/>
</dbReference>
<dbReference type="InterPro" id="IPR037235">
    <property type="entry name" value="TRCF-like_C_D7"/>
</dbReference>
<dbReference type="PATRIC" id="fig|507626.3.peg.1262"/>
<keyword evidence="2" id="KW-0378">Hydrolase</keyword>
<gene>
    <name evidence="2" type="primary">mfd_2</name>
    <name evidence="2" type="ORF">LOKO_01278</name>
</gene>
<dbReference type="GO" id="GO:0016787">
    <property type="term" value="F:hydrolase activity"/>
    <property type="evidence" value="ECO:0007669"/>
    <property type="project" value="UniProtKB-KW"/>
</dbReference>
<dbReference type="SMART" id="SM00982">
    <property type="entry name" value="TRCF"/>
    <property type="match status" value="1"/>
</dbReference>
<keyword evidence="3" id="KW-1185">Reference proteome</keyword>
<dbReference type="KEGG" id="hco:LOKO_01278"/>
<protein>
    <submittedName>
        <fullName evidence="2">Transcription-repair-coupling factor</fullName>
        <ecNumber evidence="2">3.6.4.-</ecNumber>
    </submittedName>
</protein>
<evidence type="ECO:0000313" key="2">
    <source>
        <dbReference type="EMBL" id="AMD00346.1"/>
    </source>
</evidence>
<dbReference type="EC" id="3.6.4.-" evidence="2"/>
<accession>A0A0X8HCZ7</accession>
<dbReference type="AlphaFoldDB" id="A0A0X8HCZ7"/>
<reference evidence="2 3" key="1">
    <citation type="journal article" date="2016" name="Genome Announc.">
        <title>Draft Genome Sequence of 'Halomonas chromatireducens' Strain AGD 8-3, a Haloalkaliphilic Chromate- and Selenite-Reducing Gammaproteobacterium.</title>
        <authorList>
            <person name="Sharko F.S."/>
            <person name="Shapovalova A.A."/>
            <person name="Tsygankova S.V."/>
            <person name="Komova A.V."/>
            <person name="Boulygina E.S."/>
            <person name="Teslyuk A.B."/>
            <person name="Gotovtsev P.M."/>
            <person name="Namsaraev Z.B."/>
            <person name="Khijniak T.V."/>
            <person name="Nedoluzhko A.V."/>
            <person name="Vasilov R.G."/>
        </authorList>
    </citation>
    <scope>NUCLEOTIDE SEQUENCE [LARGE SCALE GENOMIC DNA]</scope>
    <source>
        <strain evidence="2 3">AGD 8-3</strain>
    </source>
</reference>
<proteinExistence type="predicted"/>
<dbReference type="Proteomes" id="UP000063387">
    <property type="component" value="Chromosome"/>
</dbReference>
<sequence length="183" mass="20516">MEAIGYGLYMQMLDRAVAAIRAGKTPNIDAPLDEGVEVSLNLPALIPSDYLPDVQQRLVMYKRIASAETEADLKELQVEMIDRFGLLPTPVKTLLRQTRLRQRAERLGIVRLEAGAAKGRLIFGAQTRVDPLILVQLIQKSPECYRLDGADTLRFTLEMETEEARFHAIEQLLTVLNRKADAA</sequence>
<evidence type="ECO:0000313" key="3">
    <source>
        <dbReference type="Proteomes" id="UP000063387"/>
    </source>
</evidence>
<name>A0A0X8HCZ7_9GAMM</name>
<dbReference type="InterPro" id="IPR005118">
    <property type="entry name" value="TRCF_C"/>
</dbReference>
<dbReference type="SUPFAM" id="SSF143517">
    <property type="entry name" value="TRCF domain-like"/>
    <property type="match status" value="1"/>
</dbReference>
<dbReference type="STRING" id="507626.LOKO_01278"/>